<dbReference type="PROSITE" id="PS50011">
    <property type="entry name" value="PROTEIN_KINASE_DOM"/>
    <property type="match status" value="1"/>
</dbReference>
<dbReference type="InterPro" id="IPR001245">
    <property type="entry name" value="Ser-Thr/Tyr_kinase_cat_dom"/>
</dbReference>
<dbReference type="EMBL" id="KZ293415">
    <property type="protein sequence ID" value="PBK78438.1"/>
    <property type="molecule type" value="Genomic_DNA"/>
</dbReference>
<dbReference type="Proteomes" id="UP000218334">
    <property type="component" value="Unassembled WGS sequence"/>
</dbReference>
<proteinExistence type="predicted"/>
<feature type="compositionally biased region" description="Low complexity" evidence="1">
    <location>
        <begin position="28"/>
        <end position="41"/>
    </location>
</feature>
<dbReference type="Gene3D" id="1.10.510.10">
    <property type="entry name" value="Transferase(Phosphotransferase) domain 1"/>
    <property type="match status" value="1"/>
</dbReference>
<dbReference type="InterPro" id="IPR008266">
    <property type="entry name" value="Tyr_kinase_AS"/>
</dbReference>
<evidence type="ECO:0000313" key="3">
    <source>
        <dbReference type="EMBL" id="PBK78438.1"/>
    </source>
</evidence>
<feature type="domain" description="Protein kinase" evidence="2">
    <location>
        <begin position="465"/>
        <end position="816"/>
    </location>
</feature>
<sequence length="816" mass="91755">MFSTPEIHETPRSLDGDSQVSSLYTLQGSSSGSPAPPTATTDPQEQKSFHHARLPMIPTLPLPQHHSRDNSAASPSTTASNCDAASISDTKCGCFSRGSATGWRKRLFSNSLFGRHSASQALSPQEDKQFVLNLPVNSDYVGGSSLSSQTTLSPSSFFWDERIPDFWDESTPDVSISPGQEYVPQPILSPAKLLEVEANMQDALNSERHSDTGSLLRVPLPPLPPLWHSRHPSPAHHNNVIKPLSPRSPLARLKLGDVVETNLRQNMMIRMPSITNDGFDRDHQHVAQQEPPPKVNAKQQRIGYDASFLNQSWASPVMRDELSRTDKEIDGLLKSLKEVKPIKNEAEDSRRSQWWQYQEDYTWAQQEHLGERPSLYSWTQINLNDEETDVRTQIQGLLCDVMHPWRTMHLLPQSAEVAVIDVLQQELDDVSCPDEYRAVCMKCLRTLSKARNIVPSSFSCRDVTREGENPIWGGGFSDIWKGRLHNTQVCLKVLRIFISGEDRAKVIRDFCQEVLVWRQLQHPNVLPFLGVSEDLFAPSYCLISPWMVNGNIMSYLQAHPDHDRLTSVVQVAEAMEYLHNLDPPIIHADIRGANILVTDDQRCCLADFGLSLIAESQNFNTTSGMRRGSLRWLAPKYILPESLDQSYIAARDSYAYGCTVIEVFTGKPSFSEIQNDHWGHSSQSVSELHRVGDQMPEEFHRGYDQLMVEPNGEGGLFTYRAAVNIQYHQSGQHGKQNVLTLTFRHLKSTYSLTHGRIVYNDESQVWESSHGRNKGKSIDEVTFTAAATLEHINLTPVPKSLPKAAHSQANRRGHAR</sequence>
<gene>
    <name evidence="3" type="ORF">ARMSODRAFT_998509</name>
</gene>
<evidence type="ECO:0000259" key="2">
    <source>
        <dbReference type="PROSITE" id="PS50011"/>
    </source>
</evidence>
<dbReference type="InterPro" id="IPR011009">
    <property type="entry name" value="Kinase-like_dom_sf"/>
</dbReference>
<dbReference type="GO" id="GO:0005524">
    <property type="term" value="F:ATP binding"/>
    <property type="evidence" value="ECO:0007669"/>
    <property type="project" value="InterPro"/>
</dbReference>
<dbReference type="InterPro" id="IPR000719">
    <property type="entry name" value="Prot_kinase_dom"/>
</dbReference>
<evidence type="ECO:0000313" key="4">
    <source>
        <dbReference type="Proteomes" id="UP000218334"/>
    </source>
</evidence>
<feature type="compositionally biased region" description="Low complexity" evidence="1">
    <location>
        <begin position="71"/>
        <end position="80"/>
    </location>
</feature>
<evidence type="ECO:0000256" key="1">
    <source>
        <dbReference type="SAM" id="MobiDB-lite"/>
    </source>
</evidence>
<dbReference type="AlphaFoldDB" id="A0A2H3CJ68"/>
<organism evidence="3 4">
    <name type="scientific">Armillaria solidipes</name>
    <dbReference type="NCBI Taxonomy" id="1076256"/>
    <lineage>
        <taxon>Eukaryota</taxon>
        <taxon>Fungi</taxon>
        <taxon>Dikarya</taxon>
        <taxon>Basidiomycota</taxon>
        <taxon>Agaricomycotina</taxon>
        <taxon>Agaricomycetes</taxon>
        <taxon>Agaricomycetidae</taxon>
        <taxon>Agaricales</taxon>
        <taxon>Marasmiineae</taxon>
        <taxon>Physalacriaceae</taxon>
        <taxon>Armillaria</taxon>
    </lineage>
</organism>
<dbReference type="STRING" id="1076256.A0A2H3CJ68"/>
<name>A0A2H3CJ68_9AGAR</name>
<dbReference type="PANTHER" id="PTHR44329">
    <property type="entry name" value="SERINE/THREONINE-PROTEIN KINASE TNNI3K-RELATED"/>
    <property type="match status" value="1"/>
</dbReference>
<dbReference type="InterPro" id="IPR051681">
    <property type="entry name" value="Ser/Thr_Kinases-Pseudokinases"/>
</dbReference>
<dbReference type="SUPFAM" id="SSF56112">
    <property type="entry name" value="Protein kinase-like (PK-like)"/>
    <property type="match status" value="1"/>
</dbReference>
<feature type="region of interest" description="Disordered" evidence="1">
    <location>
        <begin position="797"/>
        <end position="816"/>
    </location>
</feature>
<feature type="compositionally biased region" description="Polar residues" evidence="1">
    <location>
        <begin position="16"/>
        <end position="27"/>
    </location>
</feature>
<dbReference type="PROSITE" id="PS00109">
    <property type="entry name" value="PROTEIN_KINASE_TYR"/>
    <property type="match status" value="1"/>
</dbReference>
<feature type="compositionally biased region" description="Basic and acidic residues" evidence="1">
    <location>
        <begin position="1"/>
        <end position="15"/>
    </location>
</feature>
<dbReference type="GO" id="GO:0004674">
    <property type="term" value="F:protein serine/threonine kinase activity"/>
    <property type="evidence" value="ECO:0007669"/>
    <property type="project" value="TreeGrafter"/>
</dbReference>
<protein>
    <recommendedName>
        <fullName evidence="2">Protein kinase domain-containing protein</fullName>
    </recommendedName>
</protein>
<accession>A0A2H3CJ68</accession>
<keyword evidence="4" id="KW-1185">Reference proteome</keyword>
<feature type="region of interest" description="Disordered" evidence="1">
    <location>
        <begin position="1"/>
        <end position="85"/>
    </location>
</feature>
<dbReference type="Pfam" id="PF07714">
    <property type="entry name" value="PK_Tyr_Ser-Thr"/>
    <property type="match status" value="1"/>
</dbReference>
<reference evidence="4" key="1">
    <citation type="journal article" date="2017" name="Nat. Ecol. Evol.">
        <title>Genome expansion and lineage-specific genetic innovations in the forest pathogenic fungi Armillaria.</title>
        <authorList>
            <person name="Sipos G."/>
            <person name="Prasanna A.N."/>
            <person name="Walter M.C."/>
            <person name="O'Connor E."/>
            <person name="Balint B."/>
            <person name="Krizsan K."/>
            <person name="Kiss B."/>
            <person name="Hess J."/>
            <person name="Varga T."/>
            <person name="Slot J."/>
            <person name="Riley R."/>
            <person name="Boka B."/>
            <person name="Rigling D."/>
            <person name="Barry K."/>
            <person name="Lee J."/>
            <person name="Mihaltcheva S."/>
            <person name="LaButti K."/>
            <person name="Lipzen A."/>
            <person name="Waldron R."/>
            <person name="Moloney N.M."/>
            <person name="Sperisen C."/>
            <person name="Kredics L."/>
            <person name="Vagvoelgyi C."/>
            <person name="Patrignani A."/>
            <person name="Fitzpatrick D."/>
            <person name="Nagy I."/>
            <person name="Doyle S."/>
            <person name="Anderson J.B."/>
            <person name="Grigoriev I.V."/>
            <person name="Gueldener U."/>
            <person name="Muensterkoetter M."/>
            <person name="Nagy L.G."/>
        </authorList>
    </citation>
    <scope>NUCLEOTIDE SEQUENCE [LARGE SCALE GENOMIC DNA]</scope>
    <source>
        <strain evidence="4">28-4</strain>
    </source>
</reference>